<reference evidence="1 2" key="1">
    <citation type="journal article" date="2017" name="Water Res.">
        <title>Discovery and metagenomic analysis of an anammox bacterial enrichment related to Candidatus "Brocadia caroliniensis" in a full-scale glycerol-fed nitritation-denitritation separate centrate treatment process.</title>
        <authorList>
            <person name="Park H."/>
            <person name="Brotto A.C."/>
            <person name="van Loosdrecht M.C."/>
            <person name="Chandran K."/>
        </authorList>
    </citation>
    <scope>NUCLEOTIDE SEQUENCE [LARGE SCALE GENOMIC DNA]</scope>
    <source>
        <strain evidence="1">26THWARD</strain>
    </source>
</reference>
<dbReference type="STRING" id="1004156.AYP45_09855"/>
<evidence type="ECO:0000313" key="2">
    <source>
        <dbReference type="Proteomes" id="UP000189681"/>
    </source>
</evidence>
<evidence type="ECO:0008006" key="3">
    <source>
        <dbReference type="Google" id="ProtNLM"/>
    </source>
</evidence>
<sequence length="124" mass="13994">MDPARSEIVDGVVHNTALPGSKLIHITEYIKLHIAEWEKRDVIWHVDAMDLTTATACDVHLFVDRGAEVTELRKGRKTAVVAKNDLHFGMMRMLAILAEGRFEIALSVFRNVESAVQWLKESPD</sequence>
<dbReference type="Proteomes" id="UP000189681">
    <property type="component" value="Unassembled WGS sequence"/>
</dbReference>
<organism evidence="1 2">
    <name type="scientific">Candidatus Brocadia carolinensis</name>
    <dbReference type="NCBI Taxonomy" id="1004156"/>
    <lineage>
        <taxon>Bacteria</taxon>
        <taxon>Pseudomonadati</taxon>
        <taxon>Planctomycetota</taxon>
        <taxon>Candidatus Brocadiia</taxon>
        <taxon>Candidatus Brocadiales</taxon>
        <taxon>Candidatus Brocadiaceae</taxon>
        <taxon>Candidatus Brocadia</taxon>
    </lineage>
</organism>
<gene>
    <name evidence="1" type="ORF">AYP45_09855</name>
</gene>
<proteinExistence type="predicted"/>
<dbReference type="AlphaFoldDB" id="A0A1V4AT81"/>
<protein>
    <recommendedName>
        <fullName evidence="3">STAS/SEC14 domain-containing protein</fullName>
    </recommendedName>
</protein>
<comment type="caution">
    <text evidence="1">The sequence shown here is derived from an EMBL/GenBank/DDBJ whole genome shotgun (WGS) entry which is preliminary data.</text>
</comment>
<accession>A0A1V4AT81</accession>
<dbReference type="EMBL" id="AYTS01000085">
    <property type="protein sequence ID" value="OOP56348.1"/>
    <property type="molecule type" value="Genomic_DNA"/>
</dbReference>
<evidence type="ECO:0000313" key="1">
    <source>
        <dbReference type="EMBL" id="OOP56348.1"/>
    </source>
</evidence>
<name>A0A1V4AT81_9BACT</name>